<protein>
    <submittedName>
        <fullName evidence="4">Uncharacterized protein</fullName>
    </submittedName>
</protein>
<keyword evidence="3" id="KW-1133">Transmembrane helix</keyword>
<keyword evidence="1" id="KW-0175">Coiled coil</keyword>
<feature type="transmembrane region" description="Helical" evidence="3">
    <location>
        <begin position="15"/>
        <end position="34"/>
    </location>
</feature>
<keyword evidence="3" id="KW-0812">Transmembrane</keyword>
<keyword evidence="3" id="KW-0472">Membrane</keyword>
<reference evidence="4" key="1">
    <citation type="submission" date="2020-04" db="EMBL/GenBank/DDBJ databases">
        <authorList>
            <person name="Chiriac C."/>
            <person name="Salcher M."/>
            <person name="Ghai R."/>
            <person name="Kavagutti S V."/>
        </authorList>
    </citation>
    <scope>NUCLEOTIDE SEQUENCE</scope>
</reference>
<proteinExistence type="predicted"/>
<evidence type="ECO:0000256" key="2">
    <source>
        <dbReference type="SAM" id="MobiDB-lite"/>
    </source>
</evidence>
<organism evidence="4">
    <name type="scientific">uncultured Caudovirales phage</name>
    <dbReference type="NCBI Taxonomy" id="2100421"/>
    <lineage>
        <taxon>Viruses</taxon>
        <taxon>Duplodnaviria</taxon>
        <taxon>Heunggongvirae</taxon>
        <taxon>Uroviricota</taxon>
        <taxon>Caudoviricetes</taxon>
        <taxon>Peduoviridae</taxon>
        <taxon>Maltschvirus</taxon>
        <taxon>Maltschvirus maltsch</taxon>
    </lineage>
</organism>
<evidence type="ECO:0000313" key="4">
    <source>
        <dbReference type="EMBL" id="CAB4137760.1"/>
    </source>
</evidence>
<feature type="coiled-coil region" evidence="1">
    <location>
        <begin position="67"/>
        <end position="119"/>
    </location>
</feature>
<evidence type="ECO:0000256" key="3">
    <source>
        <dbReference type="SAM" id="Phobius"/>
    </source>
</evidence>
<feature type="region of interest" description="Disordered" evidence="2">
    <location>
        <begin position="140"/>
        <end position="160"/>
    </location>
</feature>
<gene>
    <name evidence="4" type="ORF">UFOVP328_75</name>
</gene>
<sequence length="202" mass="23062">MWQIHWMLQIIPDSLFVWITYALFLLGAGAYIASKLVTWLPMMGRYRLPAELAGVVVLMLASYFYGQVSYRQAIAELKQKIAVAEQQSKTANAELERRTQQHIKEIREVKNENKRIVRETVGRQIDSQCTLPNSAVSLHNSASRNEISRGASSTDGTPSTVKASELIETVVDNYGACHENAERLRGWQEWYRTQKKIFESIK</sequence>
<evidence type="ECO:0000256" key="1">
    <source>
        <dbReference type="SAM" id="Coils"/>
    </source>
</evidence>
<name>A0A6J5LYE3_9CAUD</name>
<accession>A0A6J5LYE3</accession>
<dbReference type="EMBL" id="LR796341">
    <property type="protein sequence ID" value="CAB4137760.1"/>
    <property type="molecule type" value="Genomic_DNA"/>
</dbReference>